<dbReference type="GO" id="GO:0006260">
    <property type="term" value="P:DNA replication"/>
    <property type="evidence" value="ECO:0007669"/>
    <property type="project" value="UniProtKB-UniRule"/>
</dbReference>
<dbReference type="EMBL" id="OBEJ01000004">
    <property type="protein sequence ID" value="SNZ16990.1"/>
    <property type="molecule type" value="Genomic_DNA"/>
</dbReference>
<reference evidence="8 9" key="1">
    <citation type="submission" date="2017-09" db="EMBL/GenBank/DDBJ databases">
        <authorList>
            <person name="Ehlers B."/>
            <person name="Leendertz F.H."/>
        </authorList>
    </citation>
    <scope>NUCLEOTIDE SEQUENCE [LARGE SCALE GENOMIC DNA]</scope>
    <source>
        <strain evidence="8 9">DSM 27208</strain>
    </source>
</reference>
<dbReference type="HAMAP" id="MF_01407">
    <property type="entry name" value="ORC1_type_DNA_replic_protein"/>
    <property type="match status" value="1"/>
</dbReference>
<dbReference type="SMART" id="SM00382">
    <property type="entry name" value="AAA"/>
    <property type="match status" value="1"/>
</dbReference>
<dbReference type="InterPro" id="IPR014277">
    <property type="entry name" value="Orc1/Cdc6_arc"/>
</dbReference>
<proteinExistence type="inferred from homology"/>
<keyword evidence="8" id="KW-0132">Cell division</keyword>
<dbReference type="InterPro" id="IPR036388">
    <property type="entry name" value="WH-like_DNA-bd_sf"/>
</dbReference>
<keyword evidence="9" id="KW-1185">Reference proteome</keyword>
<dbReference type="SUPFAM" id="SSF46785">
    <property type="entry name" value="Winged helix' DNA-binding domain"/>
    <property type="match status" value="1"/>
</dbReference>
<feature type="domain" description="AAA+ ATPase" evidence="6">
    <location>
        <begin position="51"/>
        <end position="210"/>
    </location>
</feature>
<dbReference type="Pfam" id="PF09079">
    <property type="entry name" value="WHD_Cdc6"/>
    <property type="match status" value="1"/>
</dbReference>
<evidence type="ECO:0000256" key="1">
    <source>
        <dbReference type="ARBA" id="ARBA00006184"/>
    </source>
</evidence>
<dbReference type="GO" id="GO:0005524">
    <property type="term" value="F:ATP binding"/>
    <property type="evidence" value="ECO:0007669"/>
    <property type="project" value="UniProtKB-UniRule"/>
</dbReference>
<evidence type="ECO:0000313" key="9">
    <source>
        <dbReference type="Proteomes" id="UP000219453"/>
    </source>
</evidence>
<protein>
    <recommendedName>
        <fullName evidence="5">ORC1-type DNA replication protein</fullName>
    </recommendedName>
</protein>
<dbReference type="InterPro" id="IPR049945">
    <property type="entry name" value="AAA_22"/>
</dbReference>
<dbReference type="RefSeq" id="WP_097009738.1">
    <property type="nucleotide sequence ID" value="NZ_OBEJ01000004.1"/>
</dbReference>
<comment type="function">
    <text evidence="5">Involved in regulation of DNA replication.</text>
</comment>
<dbReference type="Gene3D" id="3.40.50.300">
    <property type="entry name" value="P-loop containing nucleotide triphosphate hydrolases"/>
    <property type="match status" value="1"/>
</dbReference>
<name>A0A285P5J3_NATPI</name>
<keyword evidence="8" id="KW-0131">Cell cycle</keyword>
<dbReference type="PANTHER" id="PTHR10763:SF22">
    <property type="entry name" value="ORC1-TYPE DNA REPLICATION PROTEIN"/>
    <property type="match status" value="1"/>
</dbReference>
<feature type="binding site" evidence="5">
    <location>
        <position position="209"/>
    </location>
    <ligand>
        <name>ATP</name>
        <dbReference type="ChEBI" id="CHEBI:30616"/>
    </ligand>
</feature>
<dbReference type="Gene3D" id="1.10.10.10">
    <property type="entry name" value="Winged helix-like DNA-binding domain superfamily/Winged helix DNA-binding domain"/>
    <property type="match status" value="1"/>
</dbReference>
<dbReference type="InterPro" id="IPR015163">
    <property type="entry name" value="Cdc6_C"/>
</dbReference>
<dbReference type="NCBIfam" id="TIGR02928">
    <property type="entry name" value="orc1/cdc6 family replication initiation protein"/>
    <property type="match status" value="1"/>
</dbReference>
<dbReference type="InterPro" id="IPR036390">
    <property type="entry name" value="WH_DNA-bd_sf"/>
</dbReference>
<dbReference type="Pfam" id="PF22703">
    <property type="entry name" value="Cdc6_lid"/>
    <property type="match status" value="1"/>
</dbReference>
<comment type="caution">
    <text evidence="5">Lacks conserved residue(s) required for the propagation of feature annotation.</text>
</comment>
<dbReference type="GO" id="GO:0051301">
    <property type="term" value="P:cell division"/>
    <property type="evidence" value="ECO:0007669"/>
    <property type="project" value="UniProtKB-KW"/>
</dbReference>
<dbReference type="SMART" id="SM01074">
    <property type="entry name" value="Cdc6_C"/>
    <property type="match status" value="1"/>
</dbReference>
<feature type="domain" description="Cdc6 C-terminal" evidence="7">
    <location>
        <begin position="319"/>
        <end position="402"/>
    </location>
</feature>
<organism evidence="8 9">
    <name type="scientific">Natronoarchaeum philippinense</name>
    <dbReference type="NCBI Taxonomy" id="558529"/>
    <lineage>
        <taxon>Archaea</taxon>
        <taxon>Methanobacteriati</taxon>
        <taxon>Methanobacteriota</taxon>
        <taxon>Stenosarchaea group</taxon>
        <taxon>Halobacteria</taxon>
        <taxon>Halobacteriales</taxon>
        <taxon>Natronoarchaeaceae</taxon>
    </lineage>
</organism>
<sequence length="422" mass="47445">MESFEAPTTIVDDIDVLKPDPQTYRPTELPEREDELSELHMALRPVTMGGTPHNCLIYGPTGQGKTVGVELKTRQLEVWATENEVDLTTVHVRCKGCDSSYHVLRQLVKDIREVRRGPGEDKPTGYQRKTLVEKVLEELEKIGGTIILVLDEIDAIGDDDYVLYELSRVDIDNVRLGLVGITNDLQFRSNLDADVRSSLGQREIHFSPYTAGDLKNILARRTVEALHDTYFDGDKELYRNLNSDVLTNDTIPLTAALSAQDTGDARQAIRLLRYACDIALEEDAEQIGEDHVRAAKSRIETQATKQGILSETVQRKAALTAVTEAVAEEQAPAGTTDLYRRYCRICEQIGLEKNSQNTFREKLNDLTHSNLLVKNRHGRGRGKGMTNTYDLSIGLDLAVEGLEEDETWSYDEITEEIREKIE</sequence>
<dbReference type="InterPro" id="IPR050311">
    <property type="entry name" value="ORC1/CDC6"/>
</dbReference>
<evidence type="ECO:0000256" key="2">
    <source>
        <dbReference type="ARBA" id="ARBA00022705"/>
    </source>
</evidence>
<dbReference type="Proteomes" id="UP000219453">
    <property type="component" value="Unassembled WGS sequence"/>
</dbReference>
<keyword evidence="2 5" id="KW-0235">DNA replication</keyword>
<dbReference type="Gene3D" id="1.10.8.60">
    <property type="match status" value="1"/>
</dbReference>
<gene>
    <name evidence="8" type="ORF">SAMN06269185_2840</name>
</gene>
<dbReference type="InterPro" id="IPR003593">
    <property type="entry name" value="AAA+_ATPase"/>
</dbReference>
<dbReference type="AlphaFoldDB" id="A0A285P5J3"/>
<dbReference type="Pfam" id="PF13401">
    <property type="entry name" value="AAA_22"/>
    <property type="match status" value="1"/>
</dbReference>
<feature type="binding site" evidence="5">
    <location>
        <position position="221"/>
    </location>
    <ligand>
        <name>ATP</name>
        <dbReference type="ChEBI" id="CHEBI:30616"/>
    </ligand>
</feature>
<accession>A0A285P5J3</accession>
<dbReference type="SUPFAM" id="SSF52540">
    <property type="entry name" value="P-loop containing nucleoside triphosphate hydrolases"/>
    <property type="match status" value="1"/>
</dbReference>
<dbReference type="InterPro" id="IPR027417">
    <property type="entry name" value="P-loop_NTPase"/>
</dbReference>
<evidence type="ECO:0000259" key="7">
    <source>
        <dbReference type="SMART" id="SM01074"/>
    </source>
</evidence>
<keyword evidence="4 5" id="KW-0067">ATP-binding</keyword>
<evidence type="ECO:0000313" key="8">
    <source>
        <dbReference type="EMBL" id="SNZ16990.1"/>
    </source>
</evidence>
<evidence type="ECO:0000256" key="3">
    <source>
        <dbReference type="ARBA" id="ARBA00022741"/>
    </source>
</evidence>
<evidence type="ECO:0000256" key="5">
    <source>
        <dbReference type="HAMAP-Rule" id="MF_01407"/>
    </source>
</evidence>
<evidence type="ECO:0000256" key="4">
    <source>
        <dbReference type="ARBA" id="ARBA00022840"/>
    </source>
</evidence>
<dbReference type="InterPro" id="IPR055237">
    <property type="entry name" value="Cdc6_lid"/>
</dbReference>
<keyword evidence="3 5" id="KW-0547">Nucleotide-binding</keyword>
<dbReference type="PANTHER" id="PTHR10763">
    <property type="entry name" value="CELL DIVISION CONTROL PROTEIN 6-RELATED"/>
    <property type="match status" value="1"/>
</dbReference>
<dbReference type="OrthoDB" id="195574at2157"/>
<evidence type="ECO:0000259" key="6">
    <source>
        <dbReference type="SMART" id="SM00382"/>
    </source>
</evidence>
<comment type="similarity">
    <text evidence="1 5">Belongs to the CDC6/cdc18 family.</text>
</comment>
<dbReference type="GO" id="GO:0016887">
    <property type="term" value="F:ATP hydrolysis activity"/>
    <property type="evidence" value="ECO:0007669"/>
    <property type="project" value="InterPro"/>
</dbReference>